<evidence type="ECO:0000259" key="2">
    <source>
        <dbReference type="Pfam" id="PF01343"/>
    </source>
</evidence>
<protein>
    <submittedName>
        <fullName evidence="3">S49 family peptidase</fullName>
    </submittedName>
</protein>
<sequence>MKLNPLLNDLFRGEWLLDVNWISGAAPMVDNLLKGMPNVQQLEEQDSCLSIMDDSGRRLRPGTEIPIGSIAVVSMIGAAMKYGTACTYGATDIVEELSYANSNPNIKAIILKLDGPGGAVSAIGPFLQFALEKKKPIIGLADACMSLHYWVAISVCDYIMADNDISARFGSVGVVSQFMDAKKHWEEKGYVFHEVYADVSGDKNKVFKLALEGNYEAIKAEHLNPMARKFQNAVLAGRPKLREEAGVLTGATYDADKALGLNVIDGIGSFKMAVNIANMYAELKTQL</sequence>
<gene>
    <name evidence="3" type="ORF">ACFFVB_18395</name>
</gene>
<accession>A0ABV5F6I7</accession>
<dbReference type="RefSeq" id="WP_382384741.1">
    <property type="nucleotide sequence ID" value="NZ_JBHMEZ010000032.1"/>
</dbReference>
<feature type="domain" description="Peptidase S49" evidence="2">
    <location>
        <begin position="131"/>
        <end position="282"/>
    </location>
</feature>
<comment type="similarity">
    <text evidence="1">Belongs to the peptidase S49 family.</text>
</comment>
<dbReference type="Proteomes" id="UP001589605">
    <property type="component" value="Unassembled WGS sequence"/>
</dbReference>
<keyword evidence="4" id="KW-1185">Reference proteome</keyword>
<proteinExistence type="inferred from homology"/>
<dbReference type="Pfam" id="PF01343">
    <property type="entry name" value="Peptidase_S49"/>
    <property type="match status" value="1"/>
</dbReference>
<evidence type="ECO:0000313" key="4">
    <source>
        <dbReference type="Proteomes" id="UP001589605"/>
    </source>
</evidence>
<dbReference type="PANTHER" id="PTHR42987">
    <property type="entry name" value="PEPTIDASE S49"/>
    <property type="match status" value="1"/>
</dbReference>
<dbReference type="EMBL" id="JBHMEZ010000032">
    <property type="protein sequence ID" value="MFB9055057.1"/>
    <property type="molecule type" value="Genomic_DNA"/>
</dbReference>
<dbReference type="InterPro" id="IPR002142">
    <property type="entry name" value="Peptidase_S49"/>
</dbReference>
<name>A0ABV5F6I7_9FLAO</name>
<reference evidence="3 4" key="1">
    <citation type="submission" date="2024-09" db="EMBL/GenBank/DDBJ databases">
        <authorList>
            <person name="Sun Q."/>
            <person name="Mori K."/>
        </authorList>
    </citation>
    <scope>NUCLEOTIDE SEQUENCE [LARGE SCALE GENOMIC DNA]</scope>
    <source>
        <strain evidence="3 4">CECT 8286</strain>
    </source>
</reference>
<dbReference type="PANTHER" id="PTHR42987:SF4">
    <property type="entry name" value="PROTEASE SOHB-RELATED"/>
    <property type="match status" value="1"/>
</dbReference>
<comment type="caution">
    <text evidence="3">The sequence shown here is derived from an EMBL/GenBank/DDBJ whole genome shotgun (WGS) entry which is preliminary data.</text>
</comment>
<organism evidence="3 4">
    <name type="scientific">Formosa undariae</name>
    <dbReference type="NCBI Taxonomy" id="1325436"/>
    <lineage>
        <taxon>Bacteria</taxon>
        <taxon>Pseudomonadati</taxon>
        <taxon>Bacteroidota</taxon>
        <taxon>Flavobacteriia</taxon>
        <taxon>Flavobacteriales</taxon>
        <taxon>Flavobacteriaceae</taxon>
        <taxon>Formosa</taxon>
    </lineage>
</organism>
<dbReference type="SUPFAM" id="SSF52096">
    <property type="entry name" value="ClpP/crotonase"/>
    <property type="match status" value="1"/>
</dbReference>
<evidence type="ECO:0000256" key="1">
    <source>
        <dbReference type="ARBA" id="ARBA00008683"/>
    </source>
</evidence>
<dbReference type="Gene3D" id="3.90.226.10">
    <property type="entry name" value="2-enoyl-CoA Hydratase, Chain A, domain 1"/>
    <property type="match status" value="1"/>
</dbReference>
<dbReference type="InterPro" id="IPR029045">
    <property type="entry name" value="ClpP/crotonase-like_dom_sf"/>
</dbReference>
<evidence type="ECO:0000313" key="3">
    <source>
        <dbReference type="EMBL" id="MFB9055057.1"/>
    </source>
</evidence>